<feature type="region of interest" description="Disordered" evidence="1">
    <location>
        <begin position="25"/>
        <end position="83"/>
    </location>
</feature>
<proteinExistence type="predicted"/>
<dbReference type="InterPro" id="IPR019606">
    <property type="entry name" value="GerMN"/>
</dbReference>
<protein>
    <submittedName>
        <fullName evidence="4">GerMN domain-containing protein</fullName>
    </submittedName>
</protein>
<dbReference type="SMART" id="SM00909">
    <property type="entry name" value="Germane"/>
    <property type="match status" value="1"/>
</dbReference>
<keyword evidence="2" id="KW-0732">Signal</keyword>
<evidence type="ECO:0000313" key="4">
    <source>
        <dbReference type="EMBL" id="MBU9723774.1"/>
    </source>
</evidence>
<sequence length="227" mass="24676">MKKLTWLLLLGLSLLLVLAACGQGEGNDSTGGTDDTDSIVEDHQDETEVDEADEASEESSDEAQEDSAEDSSELADEEVTESDEEVAKVNNVEFYFSDDQVMDIYRVITDVSVTADEAGAMQVYELWIAGPLEENLVSLVPETTKVQSITFDGDVAKVSFSEDILDANLGSSGEAMLIDQITMLAHQFGYNKTQILIDGEVPDGFLGHMDVSEPFQAKNPSDFKTAE</sequence>
<feature type="signal peptide" evidence="2">
    <location>
        <begin position="1"/>
        <end position="19"/>
    </location>
</feature>
<reference evidence="4 5" key="1">
    <citation type="submission" date="2021-06" db="EMBL/GenBank/DDBJ databases">
        <title>Bacillus sp. RD4P76, an endophyte from a halophyte.</title>
        <authorList>
            <person name="Sun J.-Q."/>
        </authorList>
    </citation>
    <scope>NUCLEOTIDE SEQUENCE [LARGE SCALE GENOMIC DNA]</scope>
    <source>
        <strain evidence="4 5">JCM 17098</strain>
    </source>
</reference>
<dbReference type="Pfam" id="PF10646">
    <property type="entry name" value="Germane"/>
    <property type="match status" value="1"/>
</dbReference>
<gene>
    <name evidence="4" type="ORF">KS407_20340</name>
</gene>
<dbReference type="PROSITE" id="PS51257">
    <property type="entry name" value="PROKAR_LIPOPROTEIN"/>
    <property type="match status" value="1"/>
</dbReference>
<name>A0ABS6JYV4_9BACI</name>
<evidence type="ECO:0000256" key="1">
    <source>
        <dbReference type="SAM" id="MobiDB-lite"/>
    </source>
</evidence>
<evidence type="ECO:0000313" key="5">
    <source>
        <dbReference type="Proteomes" id="UP000790580"/>
    </source>
</evidence>
<dbReference type="Proteomes" id="UP000790580">
    <property type="component" value="Unassembled WGS sequence"/>
</dbReference>
<keyword evidence="5" id="KW-1185">Reference proteome</keyword>
<evidence type="ECO:0000256" key="2">
    <source>
        <dbReference type="SAM" id="SignalP"/>
    </source>
</evidence>
<organism evidence="4 5">
    <name type="scientific">Evansella alkalicola</name>
    <dbReference type="NCBI Taxonomy" id="745819"/>
    <lineage>
        <taxon>Bacteria</taxon>
        <taxon>Bacillati</taxon>
        <taxon>Bacillota</taxon>
        <taxon>Bacilli</taxon>
        <taxon>Bacillales</taxon>
        <taxon>Bacillaceae</taxon>
        <taxon>Evansella</taxon>
    </lineage>
</organism>
<dbReference type="RefSeq" id="WP_088073253.1">
    <property type="nucleotide sequence ID" value="NZ_JAHQCR010000086.1"/>
</dbReference>
<dbReference type="EMBL" id="JAHQCR010000086">
    <property type="protein sequence ID" value="MBU9723774.1"/>
    <property type="molecule type" value="Genomic_DNA"/>
</dbReference>
<feature type="compositionally biased region" description="Acidic residues" evidence="1">
    <location>
        <begin position="34"/>
        <end position="83"/>
    </location>
</feature>
<feature type="chain" id="PRO_5047054209" evidence="2">
    <location>
        <begin position="20"/>
        <end position="227"/>
    </location>
</feature>
<feature type="domain" description="GerMN" evidence="3">
    <location>
        <begin position="120"/>
        <end position="206"/>
    </location>
</feature>
<accession>A0ABS6JYV4</accession>
<evidence type="ECO:0000259" key="3">
    <source>
        <dbReference type="SMART" id="SM00909"/>
    </source>
</evidence>
<comment type="caution">
    <text evidence="4">The sequence shown here is derived from an EMBL/GenBank/DDBJ whole genome shotgun (WGS) entry which is preliminary data.</text>
</comment>